<evidence type="ECO:0008006" key="9">
    <source>
        <dbReference type="Google" id="ProtNLM"/>
    </source>
</evidence>
<dbReference type="GO" id="GO:0016020">
    <property type="term" value="C:membrane"/>
    <property type="evidence" value="ECO:0007669"/>
    <property type="project" value="UniProtKB-SubCell"/>
</dbReference>
<evidence type="ECO:0000256" key="5">
    <source>
        <dbReference type="ARBA" id="ARBA00023136"/>
    </source>
</evidence>
<evidence type="ECO:0000256" key="2">
    <source>
        <dbReference type="ARBA" id="ARBA00010596"/>
    </source>
</evidence>
<proteinExistence type="inferred from homology"/>
<keyword evidence="4 6" id="KW-1133">Transmembrane helix</keyword>
<evidence type="ECO:0000313" key="8">
    <source>
        <dbReference type="Proteomes" id="UP000011082"/>
    </source>
</evidence>
<accession>L2GJL5</accession>
<feature type="transmembrane region" description="Helical" evidence="6">
    <location>
        <begin position="179"/>
        <end position="197"/>
    </location>
</feature>
<dbReference type="STRING" id="993615.L2GJL5"/>
<comment type="subcellular location">
    <subcellularLocation>
        <location evidence="1">Membrane</location>
        <topology evidence="1">Multi-pass membrane protein</topology>
    </subcellularLocation>
</comment>
<dbReference type="OMA" id="HIRAKSM"/>
<evidence type="ECO:0000313" key="7">
    <source>
        <dbReference type="EMBL" id="ELA41063.1"/>
    </source>
</evidence>
<evidence type="ECO:0000256" key="3">
    <source>
        <dbReference type="ARBA" id="ARBA00022692"/>
    </source>
</evidence>
<dbReference type="GO" id="GO:0005802">
    <property type="term" value="C:trans-Golgi network"/>
    <property type="evidence" value="ECO:0007669"/>
    <property type="project" value="TreeGrafter"/>
</dbReference>
<reference evidence="8" key="1">
    <citation type="submission" date="2011-05" db="EMBL/GenBank/DDBJ databases">
        <title>The genome sequence of Vittaforma corneae strain ATCC 50505.</title>
        <authorList>
            <consortium name="The Broad Institute Genome Sequencing Platform"/>
            <person name="Cuomo C."/>
            <person name="Didier E."/>
            <person name="Bowers L."/>
            <person name="Young S.K."/>
            <person name="Zeng Q."/>
            <person name="Gargeya S."/>
            <person name="Fitzgerald M."/>
            <person name="Haas B."/>
            <person name="Abouelleil A."/>
            <person name="Alvarado L."/>
            <person name="Arachchi H.M."/>
            <person name="Berlin A."/>
            <person name="Chapman S.B."/>
            <person name="Gearin G."/>
            <person name="Goldberg J."/>
            <person name="Griggs A."/>
            <person name="Gujja S."/>
            <person name="Hansen M."/>
            <person name="Heiman D."/>
            <person name="Howarth C."/>
            <person name="Larimer J."/>
            <person name="Lui A."/>
            <person name="MacDonald P.J.P."/>
            <person name="McCowen C."/>
            <person name="Montmayeur A."/>
            <person name="Murphy C."/>
            <person name="Neiman D."/>
            <person name="Pearson M."/>
            <person name="Priest M."/>
            <person name="Roberts A."/>
            <person name="Saif S."/>
            <person name="Shea T."/>
            <person name="Sisk P."/>
            <person name="Stolte C."/>
            <person name="Sykes S."/>
            <person name="Wortman J."/>
            <person name="Nusbaum C."/>
            <person name="Birren B."/>
        </authorList>
    </citation>
    <scope>NUCLEOTIDE SEQUENCE [LARGE SCALE GENOMIC DNA]</scope>
    <source>
        <strain evidence="8">ATCC 50505</strain>
    </source>
</reference>
<dbReference type="GO" id="GO:0048280">
    <property type="term" value="P:vesicle fusion with Golgi apparatus"/>
    <property type="evidence" value="ECO:0007669"/>
    <property type="project" value="TreeGrafter"/>
</dbReference>
<evidence type="ECO:0000256" key="6">
    <source>
        <dbReference type="SAM" id="Phobius"/>
    </source>
</evidence>
<keyword evidence="3 6" id="KW-0812">Transmembrane</keyword>
<dbReference type="PANTHER" id="PTHR21236">
    <property type="entry name" value="GOLGI MEMBRANE PROTEIN YIP1"/>
    <property type="match status" value="1"/>
</dbReference>
<dbReference type="FunCoup" id="L2GJL5">
    <property type="interactions" value="193"/>
</dbReference>
<dbReference type="VEuPathDB" id="MicrosporidiaDB:VICG_01856"/>
<feature type="transmembrane region" description="Helical" evidence="6">
    <location>
        <begin position="61"/>
        <end position="83"/>
    </location>
</feature>
<evidence type="ECO:0000256" key="1">
    <source>
        <dbReference type="ARBA" id="ARBA00004141"/>
    </source>
</evidence>
<sequence length="198" mass="21947">MDDFEDELKEQYTGRIDIKGALSGSFPGEKSLLEELSIDLNMIKTESLLPLKVLKHNTTEVNVSSDVTGPIIILVVFTLSLVIQGKLHFGYIYLISLTSSFLMFILLNLLTSKGVDYSICCNIMGYSMTPIVAFSLGSMVLVWTGMFIKSILGIGMSAWSAYTASKVVCTHLSLVEKMVVVGYPLFLAYMCFMMMVLF</sequence>
<gene>
    <name evidence="7" type="ORF">VICG_01856</name>
</gene>
<keyword evidence="5 6" id="KW-0472">Membrane</keyword>
<name>L2GJL5_VITCO</name>
<keyword evidence="8" id="KW-1185">Reference proteome</keyword>
<dbReference type="AlphaFoldDB" id="L2GJL5"/>
<dbReference type="EMBL" id="JH370150">
    <property type="protein sequence ID" value="ELA41063.1"/>
    <property type="molecule type" value="Genomic_DNA"/>
</dbReference>
<protein>
    <recommendedName>
        <fullName evidence="9">Protein YIP</fullName>
    </recommendedName>
</protein>
<comment type="similarity">
    <text evidence="2">Belongs to the YIP1 family.</text>
</comment>
<dbReference type="InParanoid" id="L2GJL5"/>
<dbReference type="HOGENOM" id="CLU_074741_4_1_1"/>
<dbReference type="RefSeq" id="XP_007605301.1">
    <property type="nucleotide sequence ID" value="XM_007605239.1"/>
</dbReference>
<feature type="transmembrane region" description="Helical" evidence="6">
    <location>
        <begin position="131"/>
        <end position="159"/>
    </location>
</feature>
<evidence type="ECO:0000256" key="4">
    <source>
        <dbReference type="ARBA" id="ARBA00022989"/>
    </source>
</evidence>
<dbReference type="InterPro" id="IPR045231">
    <property type="entry name" value="Yip1/4-like"/>
</dbReference>
<organism evidence="7 8">
    <name type="scientific">Vittaforma corneae (strain ATCC 50505)</name>
    <name type="common">Microsporidian parasite</name>
    <name type="synonym">Nosema corneum</name>
    <dbReference type="NCBI Taxonomy" id="993615"/>
    <lineage>
        <taxon>Eukaryota</taxon>
        <taxon>Fungi</taxon>
        <taxon>Fungi incertae sedis</taxon>
        <taxon>Microsporidia</taxon>
        <taxon>Nosematidae</taxon>
        <taxon>Vittaforma</taxon>
    </lineage>
</organism>
<feature type="transmembrane region" description="Helical" evidence="6">
    <location>
        <begin position="89"/>
        <end position="110"/>
    </location>
</feature>
<dbReference type="OrthoDB" id="440385at2759"/>
<dbReference type="Proteomes" id="UP000011082">
    <property type="component" value="Unassembled WGS sequence"/>
</dbReference>
<dbReference type="GeneID" id="19882566"/>
<dbReference type="GO" id="GO:0006888">
    <property type="term" value="P:endoplasmic reticulum to Golgi vesicle-mediated transport"/>
    <property type="evidence" value="ECO:0007669"/>
    <property type="project" value="InterPro"/>
</dbReference>
<dbReference type="PANTHER" id="PTHR21236:SF2">
    <property type="entry name" value="PROTEIN YIPF"/>
    <property type="match status" value="1"/>
</dbReference>